<keyword evidence="3" id="KW-1185">Reference proteome</keyword>
<dbReference type="Proteomes" id="UP000038040">
    <property type="component" value="Unplaced"/>
</dbReference>
<protein>
    <submittedName>
        <fullName evidence="1 4">Uncharacterized protein</fullName>
    </submittedName>
</protein>
<reference evidence="4" key="1">
    <citation type="submission" date="2017-02" db="UniProtKB">
        <authorList>
            <consortium name="WormBaseParasite"/>
        </authorList>
    </citation>
    <scope>IDENTIFICATION</scope>
</reference>
<proteinExistence type="predicted"/>
<name>A0A0N4U9Q6_DRAME</name>
<evidence type="ECO:0000313" key="4">
    <source>
        <dbReference type="WBParaSite" id="DME_0000383401-mRNA-1"/>
    </source>
</evidence>
<evidence type="ECO:0000313" key="3">
    <source>
        <dbReference type="Proteomes" id="UP000274756"/>
    </source>
</evidence>
<dbReference type="WBParaSite" id="DME_0000383401-mRNA-1">
    <property type="protein sequence ID" value="DME_0000383401-mRNA-1"/>
    <property type="gene ID" value="DME_0000383401"/>
</dbReference>
<accession>A0A0N4U9Q6</accession>
<gene>
    <name evidence="1" type="ORF">DME_LOCUS7839</name>
</gene>
<evidence type="ECO:0000313" key="2">
    <source>
        <dbReference type="Proteomes" id="UP000038040"/>
    </source>
</evidence>
<evidence type="ECO:0000313" key="1">
    <source>
        <dbReference type="EMBL" id="VDN57866.1"/>
    </source>
</evidence>
<reference evidence="1 3" key="2">
    <citation type="submission" date="2018-11" db="EMBL/GenBank/DDBJ databases">
        <authorList>
            <consortium name="Pathogen Informatics"/>
        </authorList>
    </citation>
    <scope>NUCLEOTIDE SEQUENCE [LARGE SCALE GENOMIC DNA]</scope>
</reference>
<organism evidence="2 4">
    <name type="scientific">Dracunculus medinensis</name>
    <name type="common">Guinea worm</name>
    <dbReference type="NCBI Taxonomy" id="318479"/>
    <lineage>
        <taxon>Eukaryota</taxon>
        <taxon>Metazoa</taxon>
        <taxon>Ecdysozoa</taxon>
        <taxon>Nematoda</taxon>
        <taxon>Chromadorea</taxon>
        <taxon>Rhabditida</taxon>
        <taxon>Spirurina</taxon>
        <taxon>Dracunculoidea</taxon>
        <taxon>Dracunculidae</taxon>
        <taxon>Dracunculus</taxon>
    </lineage>
</organism>
<dbReference type="AlphaFoldDB" id="A0A0N4U9Q6"/>
<dbReference type="Proteomes" id="UP000274756">
    <property type="component" value="Unassembled WGS sequence"/>
</dbReference>
<sequence>MATNFLKPGPLVQATFNAMQKTYYFIDNNENKNLNDNSERESRMQWEFLKRKLIKTH</sequence>
<dbReference type="EMBL" id="UYYG01001163">
    <property type="protein sequence ID" value="VDN57866.1"/>
    <property type="molecule type" value="Genomic_DNA"/>
</dbReference>